<evidence type="ECO:0000313" key="2">
    <source>
        <dbReference type="EMBL" id="MFC7373012.1"/>
    </source>
</evidence>
<accession>A0ABW2NUH4</accession>
<evidence type="ECO:0000313" key="3">
    <source>
        <dbReference type="Proteomes" id="UP001596549"/>
    </source>
</evidence>
<keyword evidence="1" id="KW-0472">Membrane</keyword>
<name>A0ABW2NUH4_9BACL</name>
<keyword evidence="1" id="KW-1133">Transmembrane helix</keyword>
<dbReference type="Proteomes" id="UP001596549">
    <property type="component" value="Unassembled WGS sequence"/>
</dbReference>
<reference evidence="3" key="1">
    <citation type="journal article" date="2019" name="Int. J. Syst. Evol. Microbiol.">
        <title>The Global Catalogue of Microorganisms (GCM) 10K type strain sequencing project: providing services to taxonomists for standard genome sequencing and annotation.</title>
        <authorList>
            <consortium name="The Broad Institute Genomics Platform"/>
            <consortium name="The Broad Institute Genome Sequencing Center for Infectious Disease"/>
            <person name="Wu L."/>
            <person name="Ma J."/>
        </authorList>
    </citation>
    <scope>NUCLEOTIDE SEQUENCE [LARGE SCALE GENOMIC DNA]</scope>
    <source>
        <strain evidence="3">NBRC 106396</strain>
    </source>
</reference>
<organism evidence="2 3">
    <name type="scientific">Fictibacillus iocasae</name>
    <dbReference type="NCBI Taxonomy" id="2715437"/>
    <lineage>
        <taxon>Bacteria</taxon>
        <taxon>Bacillati</taxon>
        <taxon>Bacillota</taxon>
        <taxon>Bacilli</taxon>
        <taxon>Bacillales</taxon>
        <taxon>Fictibacillaceae</taxon>
        <taxon>Fictibacillus</taxon>
    </lineage>
</organism>
<comment type="caution">
    <text evidence="2">The sequence shown here is derived from an EMBL/GenBank/DDBJ whole genome shotgun (WGS) entry which is preliminary data.</text>
</comment>
<feature type="transmembrane region" description="Helical" evidence="1">
    <location>
        <begin position="31"/>
        <end position="49"/>
    </location>
</feature>
<evidence type="ECO:0008006" key="4">
    <source>
        <dbReference type="Google" id="ProtNLM"/>
    </source>
</evidence>
<evidence type="ECO:0000256" key="1">
    <source>
        <dbReference type="SAM" id="Phobius"/>
    </source>
</evidence>
<dbReference type="RefSeq" id="WP_379750578.1">
    <property type="nucleotide sequence ID" value="NZ_JBHTCP010000049.1"/>
</dbReference>
<feature type="transmembrane region" description="Helical" evidence="1">
    <location>
        <begin position="6"/>
        <end position="22"/>
    </location>
</feature>
<keyword evidence="3" id="KW-1185">Reference proteome</keyword>
<protein>
    <recommendedName>
        <fullName evidence="4">MFS transporter</fullName>
    </recommendedName>
</protein>
<dbReference type="EMBL" id="JBHTCP010000049">
    <property type="protein sequence ID" value="MFC7373012.1"/>
    <property type="molecule type" value="Genomic_DNA"/>
</dbReference>
<proteinExistence type="predicted"/>
<keyword evidence="1" id="KW-0812">Transmembrane</keyword>
<feature type="transmembrane region" description="Helical" evidence="1">
    <location>
        <begin position="55"/>
        <end position="73"/>
    </location>
</feature>
<gene>
    <name evidence="2" type="ORF">ACFQPF_15335</name>
</gene>
<sequence length="382" mass="42954">MTQLFLVIISSLLLIPILYVLPKGLSLKQKMIMLGGAFFLSLGSVYAIQSQTLSYSLALLAMTGLAFIAAYVTEKRLPDVAMQKPIKATEDYIVPAVVTEEIVIEEQDMMQDIQPQEVELSPIELPALELQDVQPLESVDTPSVKEETLPVLAPEVPSVEDEFDFLKSEREGSDETDEVEQPQSIEAEITPERAEWLAEIEELESIPLVLNEVAATVEVDVLEQIPVSEELLELEDLTIVEEEAPETVVQEESAEPVLEELEEELPAEAETAVAEPEHIEIALETPEMDNDVRELLLQTLNTYQSSGDAASFQEMAQAVLDQPLHDKDYYLFANQLFQSYIAHGHQQEAQTLLMEMGYRLREYETINSEIKDYFTIFFNGKI</sequence>